<protein>
    <submittedName>
        <fullName evidence="2">Uncharacterized protein</fullName>
    </submittedName>
</protein>
<accession>A0A317DIJ3</accession>
<evidence type="ECO:0000256" key="1">
    <source>
        <dbReference type="SAM" id="MobiDB-lite"/>
    </source>
</evidence>
<dbReference type="Proteomes" id="UP000246050">
    <property type="component" value="Unassembled WGS sequence"/>
</dbReference>
<proteinExistence type="predicted"/>
<sequence length="191" mass="22173">MVAPVTDWYGRRASWWVPLEAAARRRLGPTLSHQYVFEPACYARECEILVYRIEALEVIGDPEPVDVTIRFHKLPPYDTYGLPPQDYPRVFAKPGATSKHRMPDDGALCMWMPLDPPHRRWTHHKGLLELVELTRQHLFLENYWRQNDGVWLLEDAPHGLPRTQGGDSTWSTPKQRRAGGRPRRRRSSSSP</sequence>
<dbReference type="AlphaFoldDB" id="A0A317DIJ3"/>
<comment type="caution">
    <text evidence="2">The sequence shown here is derived from an EMBL/GenBank/DDBJ whole genome shotgun (WGS) entry which is preliminary data.</text>
</comment>
<organism evidence="2 3">
    <name type="scientific">Micromonospora sicca</name>
    <dbReference type="NCBI Taxonomy" id="2202420"/>
    <lineage>
        <taxon>Bacteria</taxon>
        <taxon>Bacillati</taxon>
        <taxon>Actinomycetota</taxon>
        <taxon>Actinomycetes</taxon>
        <taxon>Micromonosporales</taxon>
        <taxon>Micromonosporaceae</taxon>
        <taxon>Micromonospora</taxon>
    </lineage>
</organism>
<name>A0A317DIJ3_9ACTN</name>
<feature type="compositionally biased region" description="Basic residues" evidence="1">
    <location>
        <begin position="174"/>
        <end position="191"/>
    </location>
</feature>
<gene>
    <name evidence="2" type="ORF">DKT69_23420</name>
</gene>
<reference evidence="2 3" key="1">
    <citation type="submission" date="2018-05" db="EMBL/GenBank/DDBJ databases">
        <title>Micromonosporas from Atacama Desert.</title>
        <authorList>
            <person name="Carro L."/>
            <person name="Golinska P."/>
            <person name="Klenk H.-P."/>
            <person name="Goodfellow M."/>
        </authorList>
    </citation>
    <scope>NUCLEOTIDE SEQUENCE [LARGE SCALE GENOMIC DNA]</scope>
    <source>
        <strain evidence="2 3">4G51</strain>
    </source>
</reference>
<dbReference type="EMBL" id="QGKS01000286">
    <property type="protein sequence ID" value="PWR12623.1"/>
    <property type="molecule type" value="Genomic_DNA"/>
</dbReference>
<evidence type="ECO:0000313" key="3">
    <source>
        <dbReference type="Proteomes" id="UP000246050"/>
    </source>
</evidence>
<evidence type="ECO:0000313" key="2">
    <source>
        <dbReference type="EMBL" id="PWR12623.1"/>
    </source>
</evidence>
<feature type="region of interest" description="Disordered" evidence="1">
    <location>
        <begin position="161"/>
        <end position="191"/>
    </location>
</feature>